<sequence>MSYFGGLGAGKGWNTFNFVITPEEFESIFEKQEYSFVITNTRVEIDYKKSDDKFIFNSYGDFFNNILTGNNKDRWTFASKIRISIIDDISKIQFEDIVSKRGIVSSDFKLVSPTEPVINIRPLYLTYFKIKESVSVAYMNEEGTIGLEFTYPKFVSFRKDNFEIIDAHTFSTYNLFNNLVKNIKAISNKAKLQSSTKLFRPNFWISPEAKKIINQNQYLKSNDLNII</sequence>
<organism evidence="1 2">
    <name type="scientific">Flavobacterium endoglycinae</name>
    <dbReference type="NCBI Taxonomy" id="2816357"/>
    <lineage>
        <taxon>Bacteria</taxon>
        <taxon>Pseudomonadati</taxon>
        <taxon>Bacteroidota</taxon>
        <taxon>Flavobacteriia</taxon>
        <taxon>Flavobacteriales</taxon>
        <taxon>Flavobacteriaceae</taxon>
        <taxon>Flavobacterium</taxon>
    </lineage>
</organism>
<accession>A0ABX7QAR3</accession>
<reference evidence="1 2" key="1">
    <citation type="submission" date="2021-03" db="EMBL/GenBank/DDBJ databases">
        <title>Flavobacterium kribbensis sp. nov, an endophytic bacteria, isolated from soybean.</title>
        <authorList>
            <person name="Lee J."/>
            <person name="Seo J."/>
        </authorList>
    </citation>
    <scope>NUCLEOTIDE SEQUENCE [LARGE SCALE GENOMIC DNA]</scope>
    <source>
        <strain evidence="1 2">BB8</strain>
    </source>
</reference>
<dbReference type="EMBL" id="CP071448">
    <property type="protein sequence ID" value="QSW88114.1"/>
    <property type="molecule type" value="Genomic_DNA"/>
</dbReference>
<keyword evidence="2" id="KW-1185">Reference proteome</keyword>
<evidence type="ECO:0000313" key="1">
    <source>
        <dbReference type="EMBL" id="QSW88114.1"/>
    </source>
</evidence>
<proteinExistence type="predicted"/>
<gene>
    <name evidence="1" type="ORF">J0383_17820</name>
</gene>
<dbReference type="Proteomes" id="UP000663440">
    <property type="component" value="Chromosome"/>
</dbReference>
<evidence type="ECO:0000313" key="2">
    <source>
        <dbReference type="Proteomes" id="UP000663440"/>
    </source>
</evidence>
<protein>
    <submittedName>
        <fullName evidence="1">Uncharacterized protein</fullName>
    </submittedName>
</protein>
<name>A0ABX7QAR3_9FLAO</name>
<dbReference type="RefSeq" id="WP_207295322.1">
    <property type="nucleotide sequence ID" value="NZ_CP071448.1"/>
</dbReference>